<name>A0ABT8NAW1_9BACL</name>
<dbReference type="PROSITE" id="PS51819">
    <property type="entry name" value="VOC"/>
    <property type="match status" value="1"/>
</dbReference>
<dbReference type="Pfam" id="PF00903">
    <property type="entry name" value="Glyoxalase"/>
    <property type="match status" value="1"/>
</dbReference>
<proteinExistence type="predicted"/>
<evidence type="ECO:0000313" key="4">
    <source>
        <dbReference type="Proteomes" id="UP001172142"/>
    </source>
</evidence>
<evidence type="ECO:0000259" key="2">
    <source>
        <dbReference type="PROSITE" id="PS51819"/>
    </source>
</evidence>
<dbReference type="Proteomes" id="UP001172142">
    <property type="component" value="Unassembled WGS sequence"/>
</dbReference>
<evidence type="ECO:0000256" key="1">
    <source>
        <dbReference type="ARBA" id="ARBA00022723"/>
    </source>
</evidence>
<reference evidence="3 4" key="1">
    <citation type="submission" date="2023-07" db="EMBL/GenBank/DDBJ databases">
        <title>Novel species in genus Planococcus.</title>
        <authorList>
            <person name="Ning S."/>
        </authorList>
    </citation>
    <scope>NUCLEOTIDE SEQUENCE [LARGE SCALE GENOMIC DNA]</scope>
    <source>
        <strain evidence="3 4">N017</strain>
    </source>
</reference>
<dbReference type="PANTHER" id="PTHR36113">
    <property type="entry name" value="LYASE, PUTATIVE-RELATED-RELATED"/>
    <property type="match status" value="1"/>
</dbReference>
<dbReference type="InterPro" id="IPR051332">
    <property type="entry name" value="Fosfomycin_Res_Enzymes"/>
</dbReference>
<dbReference type="Gene3D" id="3.10.180.10">
    <property type="entry name" value="2,3-Dihydroxybiphenyl 1,2-Dioxygenase, domain 1"/>
    <property type="match status" value="1"/>
</dbReference>
<organism evidence="3 4">
    <name type="scientific">Planococcus shenhongbingii</name>
    <dbReference type="NCBI Taxonomy" id="3058398"/>
    <lineage>
        <taxon>Bacteria</taxon>
        <taxon>Bacillati</taxon>
        <taxon>Bacillota</taxon>
        <taxon>Bacilli</taxon>
        <taxon>Bacillales</taxon>
        <taxon>Caryophanaceae</taxon>
        <taxon>Planococcus</taxon>
    </lineage>
</organism>
<dbReference type="EMBL" id="JAUJWU010000001">
    <property type="protein sequence ID" value="MDN7245026.1"/>
    <property type="molecule type" value="Genomic_DNA"/>
</dbReference>
<dbReference type="PANTHER" id="PTHR36113:SF6">
    <property type="entry name" value="FOSFOMYCIN RESISTANCE PROTEIN FOSX"/>
    <property type="match status" value="1"/>
</dbReference>
<dbReference type="InterPro" id="IPR004360">
    <property type="entry name" value="Glyas_Fos-R_dOase_dom"/>
</dbReference>
<dbReference type="RefSeq" id="WP_300990363.1">
    <property type="nucleotide sequence ID" value="NZ_CP129235.1"/>
</dbReference>
<keyword evidence="1" id="KW-0479">Metal-binding</keyword>
<sequence>MLHHVEINVSDLDASRKFYSALLSELGYVEYQNWPLGFSYKSGSAYLVFVQTEMHYLQLPYHRKATGLNHLAFHAESRGKVDSLTEKMRRLGVQILYEDRHPYAGGPEHYAVFMEDPDRLKIEIAAAEGGGHFA</sequence>
<protein>
    <submittedName>
        <fullName evidence="3">VOC family protein</fullName>
    </submittedName>
</protein>
<gene>
    <name evidence="3" type="ORF">QWY13_05895</name>
</gene>
<dbReference type="InterPro" id="IPR037523">
    <property type="entry name" value="VOC_core"/>
</dbReference>
<keyword evidence="4" id="KW-1185">Reference proteome</keyword>
<feature type="domain" description="VOC" evidence="2">
    <location>
        <begin position="1"/>
        <end position="127"/>
    </location>
</feature>
<evidence type="ECO:0000313" key="3">
    <source>
        <dbReference type="EMBL" id="MDN7245026.1"/>
    </source>
</evidence>
<accession>A0ABT8NAW1</accession>
<comment type="caution">
    <text evidence="3">The sequence shown here is derived from an EMBL/GenBank/DDBJ whole genome shotgun (WGS) entry which is preliminary data.</text>
</comment>
<dbReference type="SUPFAM" id="SSF54593">
    <property type="entry name" value="Glyoxalase/Bleomycin resistance protein/Dihydroxybiphenyl dioxygenase"/>
    <property type="match status" value="1"/>
</dbReference>
<dbReference type="InterPro" id="IPR029068">
    <property type="entry name" value="Glyas_Bleomycin-R_OHBP_Dase"/>
</dbReference>